<dbReference type="InterPro" id="IPR001697">
    <property type="entry name" value="Pyr_Knase"/>
</dbReference>
<evidence type="ECO:0000256" key="2">
    <source>
        <dbReference type="ARBA" id="ARBA00004997"/>
    </source>
</evidence>
<dbReference type="GO" id="GO:0005524">
    <property type="term" value="F:ATP binding"/>
    <property type="evidence" value="ECO:0007669"/>
    <property type="project" value="UniProtKB-KW"/>
</dbReference>
<dbReference type="Proteomes" id="UP000034235">
    <property type="component" value="Unassembled WGS sequence"/>
</dbReference>
<comment type="cofactor">
    <cofactor evidence="1">
        <name>K(+)</name>
        <dbReference type="ChEBI" id="CHEBI:29103"/>
    </cofactor>
</comment>
<proteinExistence type="inferred from homology"/>
<dbReference type="UniPathway" id="UPA00109">
    <property type="reaction ID" value="UER00188"/>
</dbReference>
<dbReference type="InterPro" id="IPR015793">
    <property type="entry name" value="Pyrv_Knase_brl"/>
</dbReference>
<gene>
    <name evidence="17" type="ORF">US86_C0003G0051</name>
</gene>
<keyword evidence="10 14" id="KW-0460">Magnesium</keyword>
<dbReference type="GO" id="GO:0000287">
    <property type="term" value="F:magnesium ion binding"/>
    <property type="evidence" value="ECO:0007669"/>
    <property type="project" value="UniProtKB-UniRule"/>
</dbReference>
<keyword evidence="7" id="KW-0547">Nucleotide-binding</keyword>
<evidence type="ECO:0000256" key="6">
    <source>
        <dbReference type="ARBA" id="ARBA00022723"/>
    </source>
</evidence>
<dbReference type="InterPro" id="IPR011037">
    <property type="entry name" value="Pyrv_Knase-like_insert_dom_sf"/>
</dbReference>
<dbReference type="NCBIfam" id="TIGR01064">
    <property type="entry name" value="pyruv_kin"/>
    <property type="match status" value="1"/>
</dbReference>
<evidence type="ECO:0000313" key="18">
    <source>
        <dbReference type="Proteomes" id="UP000034235"/>
    </source>
</evidence>
<comment type="caution">
    <text evidence="17">The sequence shown here is derived from an EMBL/GenBank/DDBJ whole genome shotgun (WGS) entry which is preliminary data.</text>
</comment>
<dbReference type="GO" id="GO:0030955">
    <property type="term" value="F:potassium ion binding"/>
    <property type="evidence" value="ECO:0007669"/>
    <property type="project" value="UniProtKB-UniRule"/>
</dbReference>
<comment type="catalytic activity">
    <reaction evidence="14">
        <text>pyruvate + ATP = phosphoenolpyruvate + ADP + H(+)</text>
        <dbReference type="Rhea" id="RHEA:18157"/>
        <dbReference type="ChEBI" id="CHEBI:15361"/>
        <dbReference type="ChEBI" id="CHEBI:15378"/>
        <dbReference type="ChEBI" id="CHEBI:30616"/>
        <dbReference type="ChEBI" id="CHEBI:58702"/>
        <dbReference type="ChEBI" id="CHEBI:456216"/>
        <dbReference type="EC" id="2.7.1.40"/>
    </reaction>
</comment>
<feature type="domain" description="Pyruvate kinase C-terminal" evidence="16">
    <location>
        <begin position="365"/>
        <end position="475"/>
    </location>
</feature>
<dbReference type="EC" id="2.7.1.40" evidence="4 13"/>
<evidence type="ECO:0000313" key="17">
    <source>
        <dbReference type="EMBL" id="KKQ66808.1"/>
    </source>
</evidence>
<comment type="similarity">
    <text evidence="3 14">Belongs to the pyruvate kinase family.</text>
</comment>
<reference evidence="17 18" key="1">
    <citation type="journal article" date="2015" name="Nature">
        <title>rRNA introns, odd ribosomes, and small enigmatic genomes across a large radiation of phyla.</title>
        <authorList>
            <person name="Brown C.T."/>
            <person name="Hug L.A."/>
            <person name="Thomas B.C."/>
            <person name="Sharon I."/>
            <person name="Castelle C.J."/>
            <person name="Singh A."/>
            <person name="Wilkins M.J."/>
            <person name="Williams K.H."/>
            <person name="Banfield J.F."/>
        </authorList>
    </citation>
    <scope>NUCLEOTIDE SEQUENCE [LARGE SCALE GENOMIC DNA]</scope>
</reference>
<dbReference type="Gene3D" id="3.40.1380.20">
    <property type="entry name" value="Pyruvate kinase, C-terminal domain"/>
    <property type="match status" value="1"/>
</dbReference>
<dbReference type="PATRIC" id="fig|1618422.5.peg.640"/>
<dbReference type="PROSITE" id="PS00110">
    <property type="entry name" value="PYRUVATE_KINASE"/>
    <property type="match status" value="1"/>
</dbReference>
<dbReference type="SUPFAM" id="SSF51621">
    <property type="entry name" value="Phosphoenolpyruvate/pyruvate domain"/>
    <property type="match status" value="1"/>
</dbReference>
<dbReference type="InterPro" id="IPR040442">
    <property type="entry name" value="Pyrv_kinase-like_dom_sf"/>
</dbReference>
<evidence type="ECO:0000256" key="8">
    <source>
        <dbReference type="ARBA" id="ARBA00022777"/>
    </source>
</evidence>
<dbReference type="InterPro" id="IPR015813">
    <property type="entry name" value="Pyrv/PenolPyrv_kinase-like_dom"/>
</dbReference>
<evidence type="ECO:0000256" key="12">
    <source>
        <dbReference type="ARBA" id="ARBA00023317"/>
    </source>
</evidence>
<evidence type="ECO:0000256" key="7">
    <source>
        <dbReference type="ARBA" id="ARBA00022741"/>
    </source>
</evidence>
<dbReference type="Gene3D" id="2.40.33.10">
    <property type="entry name" value="PK beta-barrel domain-like"/>
    <property type="match status" value="1"/>
</dbReference>
<keyword evidence="6" id="KW-0479">Metal-binding</keyword>
<evidence type="ECO:0000256" key="1">
    <source>
        <dbReference type="ARBA" id="ARBA00001958"/>
    </source>
</evidence>
<sequence>MQQKKTKIVATIGPASWDPSTLEALAKAGMDVARLNFSHGTHEEKGAQIQHVRNISQKLNKPIAVMADLQGPKIRLGKIEGEVTSEEARDNKLMLKKGQTIELSTEPKEGQLPMQFDLSPFVKKGQRILLNDGLVQTNVDGVSGKTIRATVQNDGWVSSNKGVNVPDTLLPGASLTSKDYADAEFALRAGADYLAISFVQTIDDVKAARDIIKKANSRAKIIVKLEKPQALENLEEIIQITDVVMVARGDLAIETEASKVPLVQKRILQLGRQYFKPVIVATQMLESMTENPRPTRAEVSDVASAVFDQADAVMLSGETANGKYPVQAVEMMQEIIESVESQEEYRNYISVDMAEVEVKELSERALAASAALLSELVEAKLIIVGTATGRTALSLSTFRPEAQIVAITHDEQTKNQLALLWGVRPYVVQPNEVEAFWKQTLELAKESKLVKKSDKVVTISGSVIGVSGQTDTIRLATV</sequence>
<comment type="pathway">
    <text evidence="2 14">Carbohydrate degradation; glycolysis; pyruvate from D-glyceraldehyde 3-phosphate: step 5/5.</text>
</comment>
<evidence type="ECO:0000256" key="14">
    <source>
        <dbReference type="RuleBase" id="RU000504"/>
    </source>
</evidence>
<dbReference type="InterPro" id="IPR015806">
    <property type="entry name" value="Pyrv_Knase_insert_dom_sf"/>
</dbReference>
<dbReference type="PRINTS" id="PR01050">
    <property type="entry name" value="PYRUVTKNASE"/>
</dbReference>
<evidence type="ECO:0000256" key="9">
    <source>
        <dbReference type="ARBA" id="ARBA00022840"/>
    </source>
</evidence>
<keyword evidence="8 14" id="KW-0418">Kinase</keyword>
<dbReference type="SUPFAM" id="SSF50800">
    <property type="entry name" value="PK beta-barrel domain-like"/>
    <property type="match status" value="1"/>
</dbReference>
<accession>A0A0G0JGM0</accession>
<keyword evidence="9" id="KW-0067">ATP-binding</keyword>
<evidence type="ECO:0000256" key="4">
    <source>
        <dbReference type="ARBA" id="ARBA00012142"/>
    </source>
</evidence>
<dbReference type="PANTHER" id="PTHR11817">
    <property type="entry name" value="PYRUVATE KINASE"/>
    <property type="match status" value="1"/>
</dbReference>
<dbReference type="Gene3D" id="3.20.20.60">
    <property type="entry name" value="Phosphoenolpyruvate-binding domains"/>
    <property type="match status" value="1"/>
</dbReference>
<evidence type="ECO:0000256" key="11">
    <source>
        <dbReference type="ARBA" id="ARBA00023152"/>
    </source>
</evidence>
<organism evidence="17 18">
    <name type="scientific">Candidatus Daviesbacteria bacterium GW2011_GWA2_38_24</name>
    <dbReference type="NCBI Taxonomy" id="1618422"/>
    <lineage>
        <taxon>Bacteria</taxon>
        <taxon>Candidatus Daviesiibacteriota</taxon>
    </lineage>
</organism>
<dbReference type="EMBL" id="LBUP01000003">
    <property type="protein sequence ID" value="KKQ66808.1"/>
    <property type="molecule type" value="Genomic_DNA"/>
</dbReference>
<feature type="domain" description="Pyruvate kinase barrel" evidence="15">
    <location>
        <begin position="4"/>
        <end position="329"/>
    </location>
</feature>
<evidence type="ECO:0000256" key="10">
    <source>
        <dbReference type="ARBA" id="ARBA00022842"/>
    </source>
</evidence>
<keyword evidence="11 14" id="KW-0324">Glycolysis</keyword>
<dbReference type="NCBIfam" id="NF004978">
    <property type="entry name" value="PRK06354.1"/>
    <property type="match status" value="1"/>
</dbReference>
<dbReference type="InterPro" id="IPR036918">
    <property type="entry name" value="Pyrv_Knase_C_sf"/>
</dbReference>
<keyword evidence="5 14" id="KW-0808">Transferase</keyword>
<evidence type="ECO:0000256" key="3">
    <source>
        <dbReference type="ARBA" id="ARBA00008663"/>
    </source>
</evidence>
<dbReference type="Pfam" id="PF00224">
    <property type="entry name" value="PK"/>
    <property type="match status" value="1"/>
</dbReference>
<dbReference type="Pfam" id="PF02887">
    <property type="entry name" value="PK_C"/>
    <property type="match status" value="1"/>
</dbReference>
<evidence type="ECO:0000259" key="15">
    <source>
        <dbReference type="Pfam" id="PF00224"/>
    </source>
</evidence>
<evidence type="ECO:0000259" key="16">
    <source>
        <dbReference type="Pfam" id="PF02887"/>
    </source>
</evidence>
<dbReference type="InterPro" id="IPR018209">
    <property type="entry name" value="Pyrv_Knase_AS"/>
</dbReference>
<dbReference type="GO" id="GO:0016301">
    <property type="term" value="F:kinase activity"/>
    <property type="evidence" value="ECO:0007669"/>
    <property type="project" value="UniProtKB-KW"/>
</dbReference>
<protein>
    <recommendedName>
        <fullName evidence="4 13">Pyruvate kinase</fullName>
        <ecNumber evidence="4 13">2.7.1.40</ecNumber>
    </recommendedName>
</protein>
<dbReference type="GO" id="GO:0004743">
    <property type="term" value="F:pyruvate kinase activity"/>
    <property type="evidence" value="ECO:0007669"/>
    <property type="project" value="UniProtKB-UniRule"/>
</dbReference>
<dbReference type="NCBIfam" id="NF004491">
    <property type="entry name" value="PRK05826.1"/>
    <property type="match status" value="1"/>
</dbReference>
<dbReference type="AlphaFoldDB" id="A0A0G0JGM0"/>
<dbReference type="SUPFAM" id="SSF52935">
    <property type="entry name" value="PK C-terminal domain-like"/>
    <property type="match status" value="1"/>
</dbReference>
<name>A0A0G0JGM0_9BACT</name>
<evidence type="ECO:0000256" key="5">
    <source>
        <dbReference type="ARBA" id="ARBA00022679"/>
    </source>
</evidence>
<evidence type="ECO:0000256" key="13">
    <source>
        <dbReference type="NCBIfam" id="TIGR01064"/>
    </source>
</evidence>
<keyword evidence="12 17" id="KW-0670">Pyruvate</keyword>
<dbReference type="InterPro" id="IPR015795">
    <property type="entry name" value="Pyrv_Knase_C"/>
</dbReference>